<gene>
    <name evidence="1" type="ORF">TPAB3V08_LOCUS13588</name>
</gene>
<dbReference type="InterPro" id="IPR013780">
    <property type="entry name" value="Glyco_hydro_b"/>
</dbReference>
<protein>
    <submittedName>
        <fullName evidence="1">Uncharacterized protein</fullName>
    </submittedName>
</protein>
<name>A0ABN7PME2_TIMPD</name>
<reference evidence="1" key="1">
    <citation type="submission" date="2021-03" db="EMBL/GenBank/DDBJ databases">
        <authorList>
            <person name="Tran Van P."/>
        </authorList>
    </citation>
    <scope>NUCLEOTIDE SEQUENCE</scope>
</reference>
<accession>A0ABN7PME2</accession>
<sequence length="98" mass="10401">MLFRSFRKPNNSLEHREQFNAALSLKDKSSQLTGTPTKTGYTGENMNLATITVLGVSSASSVTANGGSATFTYDGTNKVLSITGLSVSLSQSFTVSWS</sequence>
<organism evidence="1 2">
    <name type="scientific">Timema podura</name>
    <name type="common">Walking stick</name>
    <dbReference type="NCBI Taxonomy" id="61482"/>
    <lineage>
        <taxon>Eukaryota</taxon>
        <taxon>Metazoa</taxon>
        <taxon>Ecdysozoa</taxon>
        <taxon>Arthropoda</taxon>
        <taxon>Hexapoda</taxon>
        <taxon>Insecta</taxon>
        <taxon>Pterygota</taxon>
        <taxon>Neoptera</taxon>
        <taxon>Polyneoptera</taxon>
        <taxon>Phasmatodea</taxon>
        <taxon>Timematodea</taxon>
        <taxon>Timematoidea</taxon>
        <taxon>Timematidae</taxon>
        <taxon>Timema</taxon>
    </lineage>
</organism>
<evidence type="ECO:0000313" key="1">
    <source>
        <dbReference type="EMBL" id="CAG2066645.1"/>
    </source>
</evidence>
<dbReference type="Gene3D" id="2.60.40.1180">
    <property type="entry name" value="Golgi alpha-mannosidase II"/>
    <property type="match status" value="1"/>
</dbReference>
<dbReference type="EMBL" id="CAJPIN010056996">
    <property type="protein sequence ID" value="CAG2066645.1"/>
    <property type="molecule type" value="Genomic_DNA"/>
</dbReference>
<keyword evidence="2" id="KW-1185">Reference proteome</keyword>
<comment type="caution">
    <text evidence="1">The sequence shown here is derived from an EMBL/GenBank/DDBJ whole genome shotgun (WGS) entry which is preliminary data.</text>
</comment>
<evidence type="ECO:0000313" key="2">
    <source>
        <dbReference type="Proteomes" id="UP001153148"/>
    </source>
</evidence>
<proteinExistence type="predicted"/>
<dbReference type="Proteomes" id="UP001153148">
    <property type="component" value="Unassembled WGS sequence"/>
</dbReference>